<evidence type="ECO:0000313" key="2">
    <source>
        <dbReference type="EnsemblMetazoa" id="GPPI008404-PA"/>
    </source>
</evidence>
<feature type="signal peptide" evidence="1">
    <location>
        <begin position="1"/>
        <end position="27"/>
    </location>
</feature>
<protein>
    <recommendedName>
        <fullName evidence="4">Lipocalin/cytosolic fatty-acid binding domain-containing protein</fullName>
    </recommendedName>
</protein>
<dbReference type="EMBL" id="JXJN01003457">
    <property type="status" value="NOT_ANNOTATED_CDS"/>
    <property type="molecule type" value="Genomic_DNA"/>
</dbReference>
<dbReference type="AlphaFoldDB" id="A0A1B0ATW2"/>
<evidence type="ECO:0008006" key="4">
    <source>
        <dbReference type="Google" id="ProtNLM"/>
    </source>
</evidence>
<dbReference type="SUPFAM" id="SSF50814">
    <property type="entry name" value="Lipocalins"/>
    <property type="match status" value="1"/>
</dbReference>
<keyword evidence="1" id="KW-0732">Signal</keyword>
<sequence length="227" mass="25044">MTKMSKHQQFLYTLLAVVSVLVLSVEGQGEGHDDLLVSCLDFTPPSLLNVKELEGAWYGASRSPAHKFACVEMKVALTQNDTKVKITTSHAALNSTLINTAKEAVIDVLDLTNPNGFTVLYNLTDEKPTTYKILEIGADKKHALMCGYTNPQIQNASFGLIMTRERIADKKWLEGVKDEASKHFFNFAKDSVVDIQQSDKCASSAEVAVPVLSTILGVVYSFLRFMH</sequence>
<dbReference type="Proteomes" id="UP000092460">
    <property type="component" value="Unassembled WGS sequence"/>
</dbReference>
<accession>A0A1B0ATW2</accession>
<dbReference type="VEuPathDB" id="VectorBase:GPPI008404"/>
<proteinExistence type="predicted"/>
<reference evidence="2" key="2">
    <citation type="submission" date="2020-05" db="UniProtKB">
        <authorList>
            <consortium name="EnsemblMetazoa"/>
        </authorList>
    </citation>
    <scope>IDENTIFICATION</scope>
    <source>
        <strain evidence="2">IAEA</strain>
    </source>
</reference>
<organism evidence="2 3">
    <name type="scientific">Glossina palpalis gambiensis</name>
    <dbReference type="NCBI Taxonomy" id="67801"/>
    <lineage>
        <taxon>Eukaryota</taxon>
        <taxon>Metazoa</taxon>
        <taxon>Ecdysozoa</taxon>
        <taxon>Arthropoda</taxon>
        <taxon>Hexapoda</taxon>
        <taxon>Insecta</taxon>
        <taxon>Pterygota</taxon>
        <taxon>Neoptera</taxon>
        <taxon>Endopterygota</taxon>
        <taxon>Diptera</taxon>
        <taxon>Brachycera</taxon>
        <taxon>Muscomorpha</taxon>
        <taxon>Hippoboscoidea</taxon>
        <taxon>Glossinidae</taxon>
        <taxon>Glossina</taxon>
    </lineage>
</organism>
<keyword evidence="3" id="KW-1185">Reference proteome</keyword>
<evidence type="ECO:0000313" key="3">
    <source>
        <dbReference type="Proteomes" id="UP000092460"/>
    </source>
</evidence>
<dbReference type="InterPro" id="IPR012674">
    <property type="entry name" value="Calycin"/>
</dbReference>
<evidence type="ECO:0000256" key="1">
    <source>
        <dbReference type="SAM" id="SignalP"/>
    </source>
</evidence>
<feature type="chain" id="PRO_5008404141" description="Lipocalin/cytosolic fatty-acid binding domain-containing protein" evidence="1">
    <location>
        <begin position="28"/>
        <end position="227"/>
    </location>
</feature>
<dbReference type="EnsemblMetazoa" id="GPPI008404-RA">
    <property type="protein sequence ID" value="GPPI008404-PA"/>
    <property type="gene ID" value="GPPI008404"/>
</dbReference>
<name>A0A1B0ATW2_9MUSC</name>
<dbReference type="Gene3D" id="2.40.128.20">
    <property type="match status" value="1"/>
</dbReference>
<reference evidence="3" key="1">
    <citation type="submission" date="2015-01" db="EMBL/GenBank/DDBJ databases">
        <authorList>
            <person name="Aksoy S."/>
            <person name="Warren W."/>
            <person name="Wilson R.K."/>
        </authorList>
    </citation>
    <scope>NUCLEOTIDE SEQUENCE [LARGE SCALE GENOMIC DNA]</scope>
    <source>
        <strain evidence="3">IAEA</strain>
    </source>
</reference>